<dbReference type="PATRIC" id="fig|86416.3.peg.4461"/>
<keyword evidence="3" id="KW-0378">Hydrolase</keyword>
<feature type="domain" description="Cell wall hydrolase SleB" evidence="2">
    <location>
        <begin position="84"/>
        <end position="183"/>
    </location>
</feature>
<dbReference type="OrthoDB" id="9785345at2"/>
<evidence type="ECO:0000259" key="2">
    <source>
        <dbReference type="Pfam" id="PF07486"/>
    </source>
</evidence>
<dbReference type="GO" id="GO:0016787">
    <property type="term" value="F:hydrolase activity"/>
    <property type="evidence" value="ECO:0007669"/>
    <property type="project" value="UniProtKB-KW"/>
</dbReference>
<evidence type="ECO:0000256" key="1">
    <source>
        <dbReference type="SAM" id="SignalP"/>
    </source>
</evidence>
<dbReference type="EMBL" id="CP003261">
    <property type="protein sequence ID" value="AGK99165.1"/>
    <property type="molecule type" value="Genomic_DNA"/>
</dbReference>
<keyword evidence="4" id="KW-1185">Reference proteome</keyword>
<dbReference type="Gene3D" id="1.10.10.2520">
    <property type="entry name" value="Cell wall hydrolase SleB, domain 1"/>
    <property type="match status" value="1"/>
</dbReference>
<feature type="signal peptide" evidence="1">
    <location>
        <begin position="1"/>
        <end position="24"/>
    </location>
</feature>
<accession>R4KHS2</accession>
<name>R4KHS2_CLOPA</name>
<sequence length="186" mass="20613">MKKSIWAIAFILFLGLLPSCIVSAKTIPPSNNTSSSNANRGSRNLYNEKSNSVEVFSSEGRAYTVSKEDIDLMAKVVYAESNAEPYEGKVAVASVILNRLRDKGFPKSINDVIKQRYAFSCVIDGNINVIPNQDCYNAVFDALNGKDPTTNALYFYNPKTARSSWMINIKKINVKPIGNHTFFAVN</sequence>
<dbReference type="AlphaFoldDB" id="R4KHS2"/>
<reference evidence="3 4" key="1">
    <citation type="submission" date="2012-01" db="EMBL/GenBank/DDBJ databases">
        <title>Complete sequence of chromosome of Clostridium pasteurianum BC1.</title>
        <authorList>
            <consortium name="US DOE Joint Genome Institute"/>
            <person name="Lucas S."/>
            <person name="Han J."/>
            <person name="Lapidus A."/>
            <person name="Cheng J.-F."/>
            <person name="Goodwin L."/>
            <person name="Pitluck S."/>
            <person name="Peters L."/>
            <person name="Mikhailova N."/>
            <person name="Teshima H."/>
            <person name="Detter J.C."/>
            <person name="Han C."/>
            <person name="Tapia R."/>
            <person name="Land M."/>
            <person name="Hauser L."/>
            <person name="Kyrpides N."/>
            <person name="Ivanova N."/>
            <person name="Pagani I."/>
            <person name="Dunn J."/>
            <person name="Taghavi S."/>
            <person name="Francis A."/>
            <person name="van der Lelie D."/>
            <person name="Woyke T."/>
        </authorList>
    </citation>
    <scope>NUCLEOTIDE SEQUENCE [LARGE SCALE GENOMIC DNA]</scope>
    <source>
        <strain evidence="3 4">BC1</strain>
    </source>
</reference>
<proteinExistence type="predicted"/>
<dbReference type="Gene3D" id="6.20.240.60">
    <property type="match status" value="1"/>
</dbReference>
<protein>
    <submittedName>
        <fullName evidence="3">Cell Wall Hydrolase</fullName>
    </submittedName>
</protein>
<dbReference type="Pfam" id="PF07486">
    <property type="entry name" value="Hydrolase_2"/>
    <property type="match status" value="1"/>
</dbReference>
<evidence type="ECO:0000313" key="3">
    <source>
        <dbReference type="EMBL" id="AGK99165.1"/>
    </source>
</evidence>
<dbReference type="InterPro" id="IPR042047">
    <property type="entry name" value="SleB_dom1"/>
</dbReference>
<dbReference type="KEGG" id="cpas:Clopa_4454"/>
<organism evidence="3 4">
    <name type="scientific">Clostridium pasteurianum BC1</name>
    <dbReference type="NCBI Taxonomy" id="86416"/>
    <lineage>
        <taxon>Bacteria</taxon>
        <taxon>Bacillati</taxon>
        <taxon>Bacillota</taxon>
        <taxon>Clostridia</taxon>
        <taxon>Eubacteriales</taxon>
        <taxon>Clostridiaceae</taxon>
        <taxon>Clostridium</taxon>
    </lineage>
</organism>
<evidence type="ECO:0000313" key="4">
    <source>
        <dbReference type="Proteomes" id="UP000013523"/>
    </source>
</evidence>
<dbReference type="eggNOG" id="COG3773">
    <property type="taxonomic scope" value="Bacteria"/>
</dbReference>
<dbReference type="RefSeq" id="WP_015617436.1">
    <property type="nucleotide sequence ID" value="NC_021182.1"/>
</dbReference>
<dbReference type="HOGENOM" id="CLU_053345_3_0_9"/>
<gene>
    <name evidence="3" type="ORF">Clopa_4454</name>
</gene>
<dbReference type="InterPro" id="IPR011105">
    <property type="entry name" value="Cell_wall_hydrolase_SleB"/>
</dbReference>
<keyword evidence="1" id="KW-0732">Signal</keyword>
<dbReference type="STRING" id="86416.Clopa_4454"/>
<feature type="chain" id="PRO_5004367780" evidence="1">
    <location>
        <begin position="25"/>
        <end position="186"/>
    </location>
</feature>
<dbReference type="Proteomes" id="UP000013523">
    <property type="component" value="Chromosome"/>
</dbReference>